<gene>
    <name evidence="1" type="ORF">DWV53_09825</name>
</gene>
<evidence type="ECO:0000313" key="1">
    <source>
        <dbReference type="EMBL" id="RGW78064.1"/>
    </source>
</evidence>
<sequence>MVKNKMLCKIRRSESPETCKIRHSDELKTCKIRLSSLFFLTFVRPEKTTGLGCEKGERENRDKFKYKK</sequence>
<dbReference type="Proteomes" id="UP000285776">
    <property type="component" value="Unassembled WGS sequence"/>
</dbReference>
<name>A0AA92U7Q0_9BACT</name>
<dbReference type="RefSeq" id="WP_118079169.1">
    <property type="nucleotide sequence ID" value="NZ_JANDXM010000005.1"/>
</dbReference>
<evidence type="ECO:0000313" key="2">
    <source>
        <dbReference type="Proteomes" id="UP000285776"/>
    </source>
</evidence>
<dbReference type="EMBL" id="QSAV01000030">
    <property type="protein sequence ID" value="RGW78064.1"/>
    <property type="molecule type" value="Genomic_DNA"/>
</dbReference>
<protein>
    <submittedName>
        <fullName evidence="1">Uncharacterized protein</fullName>
    </submittedName>
</protein>
<organism evidence="1 2">
    <name type="scientific">Segatella copri</name>
    <dbReference type="NCBI Taxonomy" id="165179"/>
    <lineage>
        <taxon>Bacteria</taxon>
        <taxon>Pseudomonadati</taxon>
        <taxon>Bacteroidota</taxon>
        <taxon>Bacteroidia</taxon>
        <taxon>Bacteroidales</taxon>
        <taxon>Prevotellaceae</taxon>
        <taxon>Segatella</taxon>
    </lineage>
</organism>
<dbReference type="AlphaFoldDB" id="A0AA92U7Q0"/>
<accession>A0AA92U7Q0</accession>
<comment type="caution">
    <text evidence="1">The sequence shown here is derived from an EMBL/GenBank/DDBJ whole genome shotgun (WGS) entry which is preliminary data.</text>
</comment>
<reference evidence="1 2" key="1">
    <citation type="submission" date="2018-08" db="EMBL/GenBank/DDBJ databases">
        <title>A genome reference for cultivated species of the human gut microbiota.</title>
        <authorList>
            <person name="Zou Y."/>
            <person name="Xue W."/>
            <person name="Luo G."/>
        </authorList>
    </citation>
    <scope>NUCLEOTIDE SEQUENCE [LARGE SCALE GENOMIC DNA]</scope>
    <source>
        <strain evidence="1 2">AF10-17</strain>
    </source>
</reference>
<proteinExistence type="predicted"/>